<dbReference type="EMBL" id="JABCSC020000002">
    <property type="protein sequence ID" value="NSL55052.1"/>
    <property type="molecule type" value="Genomic_DNA"/>
</dbReference>
<comment type="caution">
    <text evidence="1">The sequence shown here is derived from an EMBL/GenBank/DDBJ whole genome shotgun (WGS) entry which is preliminary data.</text>
</comment>
<sequence length="91" mass="10259">MKWTQEQAVAFESACEIIGHLIGIKMEQIEAELNSPVPNQDRIDALRAERRSLAAERNVLHVTDTEKVGRIRREYGAMIKAWESSPTAPAQ</sequence>
<protein>
    <submittedName>
        <fullName evidence="1">Uncharacterized protein</fullName>
    </submittedName>
</protein>
<keyword evidence="2" id="KW-1185">Reference proteome</keyword>
<accession>A0ABX2IF52</accession>
<gene>
    <name evidence="1" type="ORF">HJ583_008465</name>
</gene>
<organism evidence="1 2">
    <name type="scientific">Uliginosibacterium aquaticum</name>
    <dbReference type="NCBI Taxonomy" id="2731212"/>
    <lineage>
        <taxon>Bacteria</taxon>
        <taxon>Pseudomonadati</taxon>
        <taxon>Pseudomonadota</taxon>
        <taxon>Betaproteobacteria</taxon>
        <taxon>Rhodocyclales</taxon>
        <taxon>Zoogloeaceae</taxon>
        <taxon>Uliginosibacterium</taxon>
    </lineage>
</organism>
<name>A0ABX2IF52_9RHOO</name>
<dbReference type="RefSeq" id="WP_170021528.1">
    <property type="nucleotide sequence ID" value="NZ_JABCSC020000002.1"/>
</dbReference>
<evidence type="ECO:0000313" key="2">
    <source>
        <dbReference type="Proteomes" id="UP000778523"/>
    </source>
</evidence>
<proteinExistence type="predicted"/>
<dbReference type="Proteomes" id="UP000778523">
    <property type="component" value="Unassembled WGS sequence"/>
</dbReference>
<evidence type="ECO:0000313" key="1">
    <source>
        <dbReference type="EMBL" id="NSL55052.1"/>
    </source>
</evidence>
<reference evidence="1 2" key="1">
    <citation type="submission" date="2020-06" db="EMBL/GenBank/DDBJ databases">
        <title>Draft genome of Uliginosibacterium sp. IMCC34675.</title>
        <authorList>
            <person name="Song J."/>
        </authorList>
    </citation>
    <scope>NUCLEOTIDE SEQUENCE [LARGE SCALE GENOMIC DNA]</scope>
    <source>
        <strain evidence="1 2">IMCC34675</strain>
    </source>
</reference>